<name>A0ABY5YRM8_9MICC</name>
<feature type="transmembrane region" description="Helical" evidence="1">
    <location>
        <begin position="6"/>
        <end position="23"/>
    </location>
</feature>
<gene>
    <name evidence="2" type="ORF">N2K95_15195</name>
</gene>
<dbReference type="EMBL" id="CP104275">
    <property type="protein sequence ID" value="UWX96959.1"/>
    <property type="molecule type" value="Genomic_DNA"/>
</dbReference>
<sequence length="80" mass="8502">MILGAVGLFAAGIILGPLAIYYARKAEKLNAPATAGKVLGWITTILNVTGLALFLYFSWVVLDFILYSEPNDVWGGGLAT</sequence>
<accession>A0ABY5YRM8</accession>
<keyword evidence="1" id="KW-0472">Membrane</keyword>
<reference evidence="2" key="1">
    <citation type="submission" date="2022-09" db="EMBL/GenBank/DDBJ databases">
        <title>Novel species in genus Arthrobacter.</title>
        <authorList>
            <person name="Liu Y."/>
        </authorList>
    </citation>
    <scope>NUCLEOTIDE SEQUENCE</scope>
    <source>
        <strain evidence="2">Zg-Y815</strain>
    </source>
</reference>
<keyword evidence="1" id="KW-1133">Transmembrane helix</keyword>
<keyword evidence="1" id="KW-0812">Transmembrane</keyword>
<feature type="transmembrane region" description="Helical" evidence="1">
    <location>
        <begin position="44"/>
        <end position="67"/>
    </location>
</feature>
<evidence type="ECO:0008006" key="4">
    <source>
        <dbReference type="Google" id="ProtNLM"/>
    </source>
</evidence>
<evidence type="ECO:0000313" key="3">
    <source>
        <dbReference type="Proteomes" id="UP001059859"/>
    </source>
</evidence>
<proteinExistence type="predicted"/>
<evidence type="ECO:0000256" key="1">
    <source>
        <dbReference type="SAM" id="Phobius"/>
    </source>
</evidence>
<evidence type="ECO:0000313" key="2">
    <source>
        <dbReference type="EMBL" id="UWX96959.1"/>
    </source>
</evidence>
<organism evidence="2 3">
    <name type="scientific">Arthrobacter zhaoxinii</name>
    <dbReference type="NCBI Taxonomy" id="2964616"/>
    <lineage>
        <taxon>Bacteria</taxon>
        <taxon>Bacillati</taxon>
        <taxon>Actinomycetota</taxon>
        <taxon>Actinomycetes</taxon>
        <taxon>Micrococcales</taxon>
        <taxon>Micrococcaceae</taxon>
        <taxon>Arthrobacter</taxon>
    </lineage>
</organism>
<protein>
    <recommendedName>
        <fullName evidence="4">DUF4190 domain-containing protein</fullName>
    </recommendedName>
</protein>
<dbReference type="Proteomes" id="UP001059859">
    <property type="component" value="Chromosome"/>
</dbReference>
<dbReference type="RefSeq" id="WP_260652229.1">
    <property type="nucleotide sequence ID" value="NZ_CP104275.1"/>
</dbReference>
<keyword evidence="3" id="KW-1185">Reference proteome</keyword>